<name>A0A388M351_CHABU</name>
<dbReference type="SMART" id="SM00198">
    <property type="entry name" value="SCP"/>
    <property type="match status" value="1"/>
</dbReference>
<proteinExistence type="predicted"/>
<keyword evidence="3" id="KW-1185">Reference proteome</keyword>
<gene>
    <name evidence="2" type="ORF">CBR_g48505</name>
</gene>
<feature type="domain" description="SCP" evidence="1">
    <location>
        <begin position="47"/>
        <end position="180"/>
    </location>
</feature>
<comment type="caution">
    <text evidence="2">The sequence shown here is derived from an EMBL/GenBank/DDBJ whole genome shotgun (WGS) entry which is preliminary data.</text>
</comment>
<reference evidence="2 3" key="1">
    <citation type="journal article" date="2018" name="Cell">
        <title>The Chara Genome: Secondary Complexity and Implications for Plant Terrestrialization.</title>
        <authorList>
            <person name="Nishiyama T."/>
            <person name="Sakayama H."/>
            <person name="Vries J.D."/>
            <person name="Buschmann H."/>
            <person name="Saint-Marcoux D."/>
            <person name="Ullrich K.K."/>
            <person name="Haas F.B."/>
            <person name="Vanderstraeten L."/>
            <person name="Becker D."/>
            <person name="Lang D."/>
            <person name="Vosolsobe S."/>
            <person name="Rombauts S."/>
            <person name="Wilhelmsson P.K.I."/>
            <person name="Janitza P."/>
            <person name="Kern R."/>
            <person name="Heyl A."/>
            <person name="Rumpler F."/>
            <person name="Villalobos L.I.A.C."/>
            <person name="Clay J.M."/>
            <person name="Skokan R."/>
            <person name="Toyoda A."/>
            <person name="Suzuki Y."/>
            <person name="Kagoshima H."/>
            <person name="Schijlen E."/>
            <person name="Tajeshwar N."/>
            <person name="Catarino B."/>
            <person name="Hetherington A.J."/>
            <person name="Saltykova A."/>
            <person name="Bonnot C."/>
            <person name="Breuninger H."/>
            <person name="Symeonidi A."/>
            <person name="Radhakrishnan G.V."/>
            <person name="Van Nieuwerburgh F."/>
            <person name="Deforce D."/>
            <person name="Chang C."/>
            <person name="Karol K.G."/>
            <person name="Hedrich R."/>
            <person name="Ulvskov P."/>
            <person name="Glockner G."/>
            <person name="Delwiche C.F."/>
            <person name="Petrasek J."/>
            <person name="Van de Peer Y."/>
            <person name="Friml J."/>
            <person name="Beilby M."/>
            <person name="Dolan L."/>
            <person name="Kohara Y."/>
            <person name="Sugano S."/>
            <person name="Fujiyama A."/>
            <person name="Delaux P.-M."/>
            <person name="Quint M."/>
            <person name="TheiBen G."/>
            <person name="Hagemann M."/>
            <person name="Harholt J."/>
            <person name="Dunand C."/>
            <person name="Zachgo S."/>
            <person name="Langdale J."/>
            <person name="Maumus F."/>
            <person name="Straeten D.V.D."/>
            <person name="Gould S.B."/>
            <person name="Rensing S.A."/>
        </authorList>
    </citation>
    <scope>NUCLEOTIDE SEQUENCE [LARGE SCALE GENOMIC DNA]</scope>
    <source>
        <strain evidence="2 3">S276</strain>
    </source>
</reference>
<protein>
    <recommendedName>
        <fullName evidence="1">SCP domain-containing protein</fullName>
    </recommendedName>
</protein>
<sequence>MMASSANSGVYGTRVIIQELDAGIPDSIEEAQRALATSDVSPPVTDQERSDFVEAHNDARGAVGVAPLQWDDKHEEEAGKAVNLYFPQACLINSAGGESYGENIFCGIDSATPPQWTPRSAVNDWVLEKGKYDYNSNSCNPPGSVCDHYKQVVNKNTTKLGCAIARQASKMLVVCKYTKKATADRPY</sequence>
<dbReference type="InterPro" id="IPR014044">
    <property type="entry name" value="CAP_dom"/>
</dbReference>
<dbReference type="EMBL" id="BFEA01000701">
    <property type="protein sequence ID" value="GBG88893.1"/>
    <property type="molecule type" value="Genomic_DNA"/>
</dbReference>
<evidence type="ECO:0000259" key="1">
    <source>
        <dbReference type="SMART" id="SM00198"/>
    </source>
</evidence>
<evidence type="ECO:0000313" key="3">
    <source>
        <dbReference type="Proteomes" id="UP000265515"/>
    </source>
</evidence>
<dbReference type="OMA" id="YAVNCAN"/>
<dbReference type="STRING" id="69332.A0A388M351"/>
<evidence type="ECO:0000313" key="2">
    <source>
        <dbReference type="EMBL" id="GBG88893.1"/>
    </source>
</evidence>
<dbReference type="OrthoDB" id="337038at2759"/>
<dbReference type="Proteomes" id="UP000265515">
    <property type="component" value="Unassembled WGS sequence"/>
</dbReference>
<dbReference type="Gene3D" id="3.40.33.10">
    <property type="entry name" value="CAP"/>
    <property type="match status" value="1"/>
</dbReference>
<dbReference type="InterPro" id="IPR035940">
    <property type="entry name" value="CAP_sf"/>
</dbReference>
<organism evidence="2 3">
    <name type="scientific">Chara braunii</name>
    <name type="common">Braun's stonewort</name>
    <dbReference type="NCBI Taxonomy" id="69332"/>
    <lineage>
        <taxon>Eukaryota</taxon>
        <taxon>Viridiplantae</taxon>
        <taxon>Streptophyta</taxon>
        <taxon>Charophyceae</taxon>
        <taxon>Charales</taxon>
        <taxon>Characeae</taxon>
        <taxon>Chara</taxon>
    </lineage>
</organism>
<dbReference type="Gramene" id="GBG88893">
    <property type="protein sequence ID" value="GBG88893"/>
    <property type="gene ID" value="CBR_g48505"/>
</dbReference>
<accession>A0A388M351</accession>
<dbReference type="Pfam" id="PF00188">
    <property type="entry name" value="CAP"/>
    <property type="match status" value="1"/>
</dbReference>
<dbReference type="PANTHER" id="PTHR10334">
    <property type="entry name" value="CYSTEINE-RICH SECRETORY PROTEIN-RELATED"/>
    <property type="match status" value="1"/>
</dbReference>
<dbReference type="SUPFAM" id="SSF55797">
    <property type="entry name" value="PR-1-like"/>
    <property type="match status" value="1"/>
</dbReference>
<dbReference type="AlphaFoldDB" id="A0A388M351"/>
<dbReference type="InterPro" id="IPR001283">
    <property type="entry name" value="CRISP-related"/>
</dbReference>